<keyword evidence="5" id="KW-1185">Reference proteome</keyword>
<sequence>MGQCSSTPALPAGAGITAMHAAAASGNVMHILSIGEQDEKCGRVLSINSTDRNASTPLHHAAFEGQLGSVRALLSLGANTRAVNSRKFTPLHLAASQGYTAVVQCLLVADASAAGAQDRDGWTPLMCAAAKGHCNCINLLARVAHNLEARSIAGSTALLLAANAGEANAVRTLLSLGANPAAANDAGCTAAHLAAQCAPSSVHASSFLYILRYLLEKGAPPDARARGGNCPIHLAAAAGSVEAVKLLLHFKADAYVLNEQGLSPLQVAVDKGRSAVVNVLLPLEYPEPAVSGK</sequence>
<dbReference type="PROSITE" id="PS50088">
    <property type="entry name" value="ANK_REPEAT"/>
    <property type="match status" value="4"/>
</dbReference>
<reference evidence="4 5" key="1">
    <citation type="journal article" date="2018" name="Plant J.">
        <title>Genome sequences of Chlorella sorokiniana UTEX 1602 and Micractinium conductrix SAG 241.80: implications to maltose excretion by a green alga.</title>
        <authorList>
            <person name="Arriola M.B."/>
            <person name="Velmurugan N."/>
            <person name="Zhang Y."/>
            <person name="Plunkett M.H."/>
            <person name="Hondzo H."/>
            <person name="Barney B.M."/>
        </authorList>
    </citation>
    <scope>NUCLEOTIDE SEQUENCE [LARGE SCALE GENOMIC DNA]</scope>
    <source>
        <strain evidence="5">UTEX 1602</strain>
    </source>
</reference>
<dbReference type="GO" id="GO:0005737">
    <property type="term" value="C:cytoplasm"/>
    <property type="evidence" value="ECO:0007669"/>
    <property type="project" value="TreeGrafter"/>
</dbReference>
<dbReference type="STRING" id="3076.A0A2P6TUJ3"/>
<dbReference type="InterPro" id="IPR036770">
    <property type="entry name" value="Ankyrin_rpt-contain_sf"/>
</dbReference>
<comment type="caution">
    <text evidence="4">The sequence shown here is derived from an EMBL/GenBank/DDBJ whole genome shotgun (WGS) entry which is preliminary data.</text>
</comment>
<dbReference type="PANTHER" id="PTHR24198">
    <property type="entry name" value="ANKYRIN REPEAT AND PROTEIN KINASE DOMAIN-CONTAINING PROTEIN"/>
    <property type="match status" value="1"/>
</dbReference>
<dbReference type="Pfam" id="PF12796">
    <property type="entry name" value="Ank_2"/>
    <property type="match status" value="2"/>
</dbReference>
<gene>
    <name evidence="4" type="ORF">C2E21_3563</name>
</gene>
<dbReference type="SMART" id="SM00248">
    <property type="entry name" value="ANK"/>
    <property type="match status" value="7"/>
</dbReference>
<accession>A0A2P6TUJ3</accession>
<dbReference type="PANTHER" id="PTHR24198:SF165">
    <property type="entry name" value="ANKYRIN REPEAT-CONTAINING PROTEIN-RELATED"/>
    <property type="match status" value="1"/>
</dbReference>
<dbReference type="SUPFAM" id="SSF48403">
    <property type="entry name" value="Ankyrin repeat"/>
    <property type="match status" value="1"/>
</dbReference>
<dbReference type="Pfam" id="PF00023">
    <property type="entry name" value="Ank"/>
    <property type="match status" value="1"/>
</dbReference>
<feature type="repeat" description="ANK" evidence="3">
    <location>
        <begin position="227"/>
        <end position="259"/>
    </location>
</feature>
<evidence type="ECO:0000256" key="1">
    <source>
        <dbReference type="ARBA" id="ARBA00022737"/>
    </source>
</evidence>
<name>A0A2P6TUJ3_CHLSO</name>
<feature type="repeat" description="ANK" evidence="3">
    <location>
        <begin position="86"/>
        <end position="118"/>
    </location>
</feature>
<dbReference type="Gene3D" id="1.25.40.20">
    <property type="entry name" value="Ankyrin repeat-containing domain"/>
    <property type="match status" value="3"/>
</dbReference>
<keyword evidence="1" id="KW-0677">Repeat</keyword>
<dbReference type="PROSITE" id="PS50297">
    <property type="entry name" value="ANK_REP_REGION"/>
    <property type="match status" value="4"/>
</dbReference>
<dbReference type="AlphaFoldDB" id="A0A2P6TUJ3"/>
<dbReference type="InterPro" id="IPR002110">
    <property type="entry name" value="Ankyrin_rpt"/>
</dbReference>
<dbReference type="OrthoDB" id="548600at2759"/>
<organism evidence="4 5">
    <name type="scientific">Chlorella sorokiniana</name>
    <name type="common">Freshwater green alga</name>
    <dbReference type="NCBI Taxonomy" id="3076"/>
    <lineage>
        <taxon>Eukaryota</taxon>
        <taxon>Viridiplantae</taxon>
        <taxon>Chlorophyta</taxon>
        <taxon>core chlorophytes</taxon>
        <taxon>Trebouxiophyceae</taxon>
        <taxon>Chlorellales</taxon>
        <taxon>Chlorellaceae</taxon>
        <taxon>Chlorella clade</taxon>
        <taxon>Chlorella</taxon>
    </lineage>
</organism>
<feature type="repeat" description="ANK" evidence="3">
    <location>
        <begin position="153"/>
        <end position="185"/>
    </location>
</feature>
<proteinExistence type="predicted"/>
<evidence type="ECO:0000313" key="4">
    <source>
        <dbReference type="EMBL" id="PRW57737.1"/>
    </source>
</evidence>
<dbReference type="Proteomes" id="UP000239899">
    <property type="component" value="Unassembled WGS sequence"/>
</dbReference>
<protein>
    <submittedName>
        <fullName evidence="4">Ankyrin repeat</fullName>
    </submittedName>
</protein>
<dbReference type="EMBL" id="LHPG02000006">
    <property type="protein sequence ID" value="PRW57737.1"/>
    <property type="molecule type" value="Genomic_DNA"/>
</dbReference>
<evidence type="ECO:0000313" key="5">
    <source>
        <dbReference type="Proteomes" id="UP000239899"/>
    </source>
</evidence>
<feature type="repeat" description="ANK" evidence="3">
    <location>
        <begin position="53"/>
        <end position="85"/>
    </location>
</feature>
<evidence type="ECO:0000256" key="2">
    <source>
        <dbReference type="ARBA" id="ARBA00023043"/>
    </source>
</evidence>
<keyword evidence="2 3" id="KW-0040">ANK repeat</keyword>
<evidence type="ECO:0000256" key="3">
    <source>
        <dbReference type="PROSITE-ProRule" id="PRU00023"/>
    </source>
</evidence>